<feature type="coiled-coil region" evidence="1">
    <location>
        <begin position="682"/>
        <end position="758"/>
    </location>
</feature>
<accession>A0AAV2BXR0</accession>
<feature type="coiled-coil region" evidence="1">
    <location>
        <begin position="291"/>
        <end position="442"/>
    </location>
</feature>
<sequence>MLHSKKSQSILQWYNSLTTRGDVNSLEQFTDGSHFFEIVASLQPFLLQGSKESNLATESVIFSETSIACNEEVMTSVEEAATEGKMETSVSESIDVGPFVIKESDHTDTQKKYDAIRKFIDDFYHVESSSLVDYGECQKGKELELAKVAVFLLSAMVQTLVSSKNEVVYNTTLLELEVQENIHECLALVLDEKDVGENHIKKSELHKVLSRAASYKAGTPVRKSSRSTSDPNDASEGVKNISKKRKERQSVIVYEDLQNSPLKNLLESPKIQYKAAILRKESELTKLRGALLSEENKVVDLTLEKQNLNDELEKKKKELDFYKKELQSQREALSEKEEQEKLRDEELKDKKIEAEKIRKLAEDREEEIKQLNKNNATLQEKLVDLEKRLEQDAATSLMKGNNCLKDRIQILELDNEEKVQTIKSLNEKITSLENELQKYQDFSASISRRELRSSSAPETLSTIIYADEQSRETLERKEQELRQDLETKDERIKRLAPQLHKGEISKNKSSNLELQKKNMGNYWQEKMCSLEKENQVLKEKLENYELKYGSTSDDTAVASSAIIARNLNSIKKESDVIESSTDEDNKKDSQFYARVSDDSKISILDSQMLDKGRSDLEVKILKSVVRHLEMKKCISPVLAAVLKEGCNKPKNRDELFVFLRDMKIAIKLPKQSVMTRSRSQAIEELESRYNDSIKKIASLENDIDKYKQKVADSKRDAAVSIRDAADSKMEADNLKQEITNLRQEVAIAQEKYINMEKLAKKKDDDVKKALIMYQRIVKLDKKDKDSKKECGEECEKLRRRCKQLNEECLVFEQETSELKRSINHLEGMMEHLQFEIKELNKEKKELEHKLWKETSALSRNTTDRDALVLHYLKKSKHEPKKNKDIELKGEEKKSSRPIVKVDAYILNSENEPSMSNSMLAGRSIRSSYFQVADEDDFLNESSLAEIHNGGILEGESGENRLLELQRRNTLCPPHLQSSYPLEIQNMTPSERKYYNPQELSFDLGRKGSQYNGKRDIRKNPKSKYMESDSDESDDSHSFPVKKRKISEADRISVAVSKKRNRPSNVKGPSKEQGISRKPSTPLKRVAAFVKRQSTTFITPSSVNRLMKLQRKSKIH</sequence>
<dbReference type="EMBL" id="CAXIEN010000607">
    <property type="protein sequence ID" value="CAL1301012.1"/>
    <property type="molecule type" value="Genomic_DNA"/>
</dbReference>
<reference evidence="3 4" key="1">
    <citation type="submission" date="2024-04" db="EMBL/GenBank/DDBJ databases">
        <authorList>
            <person name="Rising A."/>
            <person name="Reimegard J."/>
            <person name="Sonavane S."/>
            <person name="Akerstrom W."/>
            <person name="Nylinder S."/>
            <person name="Hedman E."/>
            <person name="Kallberg Y."/>
        </authorList>
    </citation>
    <scope>NUCLEOTIDE SEQUENCE [LARGE SCALE GENOMIC DNA]</scope>
</reference>
<gene>
    <name evidence="3" type="ORF">LARSCL_LOCUS22262</name>
</gene>
<evidence type="ECO:0000313" key="4">
    <source>
        <dbReference type="Proteomes" id="UP001497382"/>
    </source>
</evidence>
<protein>
    <submittedName>
        <fullName evidence="3">Uncharacterized protein</fullName>
    </submittedName>
</protein>
<feature type="region of interest" description="Disordered" evidence="2">
    <location>
        <begin position="216"/>
        <end position="243"/>
    </location>
</feature>
<feature type="region of interest" description="Disordered" evidence="2">
    <location>
        <begin position="1002"/>
        <end position="1083"/>
    </location>
</feature>
<feature type="coiled-coil region" evidence="1">
    <location>
        <begin position="787"/>
        <end position="856"/>
    </location>
</feature>
<feature type="compositionally biased region" description="Basic and acidic residues" evidence="2">
    <location>
        <begin position="1012"/>
        <end position="1026"/>
    </location>
</feature>
<dbReference type="Proteomes" id="UP001497382">
    <property type="component" value="Unassembled WGS sequence"/>
</dbReference>
<keyword evidence="1" id="KW-0175">Coiled coil</keyword>
<organism evidence="3 4">
    <name type="scientific">Larinioides sclopetarius</name>
    <dbReference type="NCBI Taxonomy" id="280406"/>
    <lineage>
        <taxon>Eukaryota</taxon>
        <taxon>Metazoa</taxon>
        <taxon>Ecdysozoa</taxon>
        <taxon>Arthropoda</taxon>
        <taxon>Chelicerata</taxon>
        <taxon>Arachnida</taxon>
        <taxon>Araneae</taxon>
        <taxon>Araneomorphae</taxon>
        <taxon>Entelegynae</taxon>
        <taxon>Araneoidea</taxon>
        <taxon>Araneidae</taxon>
        <taxon>Larinioides</taxon>
    </lineage>
</organism>
<dbReference type="AlphaFoldDB" id="A0AAV2BXR0"/>
<evidence type="ECO:0000256" key="2">
    <source>
        <dbReference type="SAM" id="MobiDB-lite"/>
    </source>
</evidence>
<evidence type="ECO:0000256" key="1">
    <source>
        <dbReference type="SAM" id="Coils"/>
    </source>
</evidence>
<evidence type="ECO:0000313" key="3">
    <source>
        <dbReference type="EMBL" id="CAL1301012.1"/>
    </source>
</evidence>
<keyword evidence="4" id="KW-1185">Reference proteome</keyword>
<proteinExistence type="predicted"/>
<dbReference type="SUPFAM" id="SSF57997">
    <property type="entry name" value="Tropomyosin"/>
    <property type="match status" value="1"/>
</dbReference>
<name>A0AAV2BXR0_9ARAC</name>
<comment type="caution">
    <text evidence="3">The sequence shown here is derived from an EMBL/GenBank/DDBJ whole genome shotgun (WGS) entry which is preliminary data.</text>
</comment>